<organism evidence="1 2">
    <name type="scientific">Aduncisulcus paluster</name>
    <dbReference type="NCBI Taxonomy" id="2918883"/>
    <lineage>
        <taxon>Eukaryota</taxon>
        <taxon>Metamonada</taxon>
        <taxon>Carpediemonas-like organisms</taxon>
        <taxon>Aduncisulcus</taxon>
    </lineage>
</organism>
<accession>A0ABQ5KDV6</accession>
<proteinExistence type="predicted"/>
<comment type="caution">
    <text evidence="1">The sequence shown here is derived from an EMBL/GenBank/DDBJ whole genome shotgun (WGS) entry which is preliminary data.</text>
</comment>
<protein>
    <submittedName>
        <fullName evidence="1">Uncharacterized protein</fullName>
    </submittedName>
</protein>
<dbReference type="Proteomes" id="UP001057375">
    <property type="component" value="Unassembled WGS sequence"/>
</dbReference>
<evidence type="ECO:0000313" key="1">
    <source>
        <dbReference type="EMBL" id="GKT30731.1"/>
    </source>
</evidence>
<dbReference type="EMBL" id="BQXS01001523">
    <property type="protein sequence ID" value="GKT30731.1"/>
    <property type="molecule type" value="Genomic_DNA"/>
</dbReference>
<name>A0ABQ5KDV6_9EUKA</name>
<gene>
    <name evidence="1" type="ORF">ADUPG1_001665</name>
</gene>
<feature type="non-terminal residue" evidence="1">
    <location>
        <position position="1"/>
    </location>
</feature>
<keyword evidence="2" id="KW-1185">Reference proteome</keyword>
<evidence type="ECO:0000313" key="2">
    <source>
        <dbReference type="Proteomes" id="UP001057375"/>
    </source>
</evidence>
<reference evidence="1" key="1">
    <citation type="submission" date="2022-03" db="EMBL/GenBank/DDBJ databases">
        <title>Draft genome sequence of Aduncisulcus paluster, a free-living microaerophilic Fornicata.</title>
        <authorList>
            <person name="Yuyama I."/>
            <person name="Kume K."/>
            <person name="Tamura T."/>
            <person name="Inagaki Y."/>
            <person name="Hashimoto T."/>
        </authorList>
    </citation>
    <scope>NUCLEOTIDE SEQUENCE</scope>
    <source>
        <strain evidence="1">NY0171</strain>
    </source>
</reference>
<sequence length="115" mass="12734">IGDGIKSIGKVINARAFGFAEIHRNPRVSGFCAGVCGRINFPDYVYSRESSNSLVGEEQKEGIVIDEGNVSGKGDFVWIVPLKKNKRKESLKYKGPVLVKEVFSPSMRETKKNTK</sequence>